<accession>A0A6J5MBA1</accession>
<name>A0A6J5MBA1_9CAUD</name>
<protein>
    <submittedName>
        <fullName evidence="1">Uncharacterized protein</fullName>
    </submittedName>
</protein>
<dbReference type="EMBL" id="LR796427">
    <property type="protein sequence ID" value="CAB4143938.1"/>
    <property type="molecule type" value="Genomic_DNA"/>
</dbReference>
<organism evidence="1">
    <name type="scientific">uncultured Caudovirales phage</name>
    <dbReference type="NCBI Taxonomy" id="2100421"/>
    <lineage>
        <taxon>Viruses</taxon>
        <taxon>Duplodnaviria</taxon>
        <taxon>Heunggongvirae</taxon>
        <taxon>Uroviricota</taxon>
        <taxon>Caudoviricetes</taxon>
        <taxon>Peduoviridae</taxon>
        <taxon>Maltschvirus</taxon>
        <taxon>Maltschvirus maltsch</taxon>
    </lineage>
</organism>
<evidence type="ECO:0000313" key="1">
    <source>
        <dbReference type="EMBL" id="CAB4143938.1"/>
    </source>
</evidence>
<reference evidence="1" key="1">
    <citation type="submission" date="2020-04" db="EMBL/GenBank/DDBJ databases">
        <authorList>
            <person name="Chiriac C."/>
            <person name="Salcher M."/>
            <person name="Ghai R."/>
            <person name="Kavagutti S V."/>
        </authorList>
    </citation>
    <scope>NUCLEOTIDE SEQUENCE</scope>
</reference>
<proteinExistence type="predicted"/>
<gene>
    <name evidence="1" type="ORF">UFOVP455_12</name>
</gene>
<sequence>MSKPKNIRSNTYSKKILKLAADSNSDQEQIWLIVRLMEANTEDNPLITQKQLRNKTIQDAIDNGMDPMMAERYYRAASQVIIPFMNSGEKLLRADALIDGLIAQANKNLIVDVYGKDGQVVGTKFSADNMNAIVKALHVKLQTLTKVQHNLILAQKESQQTKEAKDFELSHADTEQLERFVTGEIKDHPELIEKIFNKVTDKIPMELKGFHEELNDG</sequence>